<feature type="transmembrane region" description="Helical" evidence="6">
    <location>
        <begin position="237"/>
        <end position="257"/>
    </location>
</feature>
<evidence type="ECO:0000313" key="7">
    <source>
        <dbReference type="EMBL" id="MCP1372705.1"/>
    </source>
</evidence>
<evidence type="ECO:0000256" key="2">
    <source>
        <dbReference type="ARBA" id="ARBA00022475"/>
    </source>
</evidence>
<dbReference type="PANTHER" id="PTHR23513:SF6">
    <property type="entry name" value="MAJOR FACILITATOR SUPERFAMILY ASSOCIATED DOMAIN-CONTAINING PROTEIN"/>
    <property type="match status" value="1"/>
</dbReference>
<comment type="caution">
    <text evidence="7">The sequence shown here is derived from an EMBL/GenBank/DDBJ whole genome shotgun (WGS) entry which is preliminary data.</text>
</comment>
<feature type="transmembrane region" description="Helical" evidence="6">
    <location>
        <begin position="49"/>
        <end position="69"/>
    </location>
</feature>
<feature type="transmembrane region" description="Helical" evidence="6">
    <location>
        <begin position="326"/>
        <end position="350"/>
    </location>
</feature>
<keyword evidence="3 6" id="KW-0812">Transmembrane</keyword>
<feature type="transmembrane region" description="Helical" evidence="6">
    <location>
        <begin position="105"/>
        <end position="129"/>
    </location>
</feature>
<protein>
    <submittedName>
        <fullName evidence="7">MFS transporter</fullName>
    </submittedName>
</protein>
<dbReference type="SUPFAM" id="SSF103473">
    <property type="entry name" value="MFS general substrate transporter"/>
    <property type="match status" value="1"/>
</dbReference>
<name>A0ABT1F5N4_9GAMM</name>
<evidence type="ECO:0000313" key="8">
    <source>
        <dbReference type="Proteomes" id="UP001204615"/>
    </source>
</evidence>
<feature type="transmembrane region" description="Helical" evidence="6">
    <location>
        <begin position="150"/>
        <end position="169"/>
    </location>
</feature>
<keyword evidence="8" id="KW-1185">Reference proteome</keyword>
<evidence type="ECO:0000256" key="3">
    <source>
        <dbReference type="ARBA" id="ARBA00022692"/>
    </source>
</evidence>
<dbReference type="Pfam" id="PF07690">
    <property type="entry name" value="MFS_1"/>
    <property type="match status" value="1"/>
</dbReference>
<evidence type="ECO:0000256" key="4">
    <source>
        <dbReference type="ARBA" id="ARBA00022989"/>
    </source>
</evidence>
<keyword evidence="4 6" id="KW-1133">Transmembrane helix</keyword>
<dbReference type="InterPro" id="IPR011701">
    <property type="entry name" value="MFS"/>
</dbReference>
<feature type="transmembrane region" description="Helical" evidence="6">
    <location>
        <begin position="362"/>
        <end position="384"/>
    </location>
</feature>
<accession>A0ABT1F5N4</accession>
<feature type="transmembrane region" description="Helical" evidence="6">
    <location>
        <begin position="301"/>
        <end position="320"/>
    </location>
</feature>
<comment type="subcellular location">
    <subcellularLocation>
        <location evidence="1">Cell membrane</location>
        <topology evidence="1">Multi-pass membrane protein</topology>
    </subcellularLocation>
</comment>
<gene>
    <name evidence="7" type="ORF">NC595_01360</name>
</gene>
<feature type="transmembrane region" description="Helical" evidence="6">
    <location>
        <begin position="269"/>
        <end position="289"/>
    </location>
</feature>
<feature type="transmembrane region" description="Helical" evidence="6">
    <location>
        <begin position="12"/>
        <end position="37"/>
    </location>
</feature>
<feature type="transmembrane region" description="Helical" evidence="6">
    <location>
        <begin position="181"/>
        <end position="203"/>
    </location>
</feature>
<sequence length="427" mass="43120">MSRHPLATNANFRLLFGGSTVSMFGDQFTLVALPWLVLKLTGDPGALGLVLATMAVPRAVFMLIGGAVVDHFSARAVLLLARGANAVMVAVLAAMVLTGTISMPWVYALALGIGLATAFAYPASTALLPSVIDPRELQQANGSMMGMRQLSLFIGPALAGVVIGTGAHAPTAGSALADAYGLGRAFAIDAASFCASLLSLALIRVPAAAEPGPVQHGVFGKLLGGLRSIAADPPLRAFMFYAAVVSVFVGGPTQVGLPVLADMRLDHGATSLGIVMAASGGGMLLGGLASGAVAKLVRGHLGAMILCFDACIGLALVALAGVHSTVLAALLLGVTGLFGGIAQITLVSWIQRRVPRELLGRTMSVLMFTFLGLGPLSAAGVGALLKVISLPTLFVIAGLTLTAIALGCMTSPALRGIRAQDAAPTVA</sequence>
<dbReference type="InterPro" id="IPR036259">
    <property type="entry name" value="MFS_trans_sf"/>
</dbReference>
<evidence type="ECO:0000256" key="6">
    <source>
        <dbReference type="SAM" id="Phobius"/>
    </source>
</evidence>
<dbReference type="Proteomes" id="UP001204615">
    <property type="component" value="Unassembled WGS sequence"/>
</dbReference>
<keyword evidence="5 6" id="KW-0472">Membrane</keyword>
<feature type="transmembrane region" description="Helical" evidence="6">
    <location>
        <begin position="390"/>
        <end position="409"/>
    </location>
</feature>
<proteinExistence type="predicted"/>
<organism evidence="7 8">
    <name type="scientific">Dyella lutea</name>
    <dbReference type="NCBI Taxonomy" id="2950441"/>
    <lineage>
        <taxon>Bacteria</taxon>
        <taxon>Pseudomonadati</taxon>
        <taxon>Pseudomonadota</taxon>
        <taxon>Gammaproteobacteria</taxon>
        <taxon>Lysobacterales</taxon>
        <taxon>Rhodanobacteraceae</taxon>
        <taxon>Dyella</taxon>
    </lineage>
</organism>
<keyword evidence="2" id="KW-1003">Cell membrane</keyword>
<reference evidence="7 8" key="1">
    <citation type="submission" date="2022-06" db="EMBL/GenBank/DDBJ databases">
        <title>Dyella sp. Sa strain:Sa Genome sequencing.</title>
        <authorList>
            <person name="Park S."/>
        </authorList>
    </citation>
    <scope>NUCLEOTIDE SEQUENCE [LARGE SCALE GENOMIC DNA]</scope>
    <source>
        <strain evidence="7 8">Sa</strain>
    </source>
</reference>
<dbReference type="EMBL" id="JAMZEK010000001">
    <property type="protein sequence ID" value="MCP1372705.1"/>
    <property type="molecule type" value="Genomic_DNA"/>
</dbReference>
<evidence type="ECO:0000256" key="1">
    <source>
        <dbReference type="ARBA" id="ARBA00004651"/>
    </source>
</evidence>
<dbReference type="PANTHER" id="PTHR23513">
    <property type="entry name" value="INTEGRAL MEMBRANE EFFLUX PROTEIN-RELATED"/>
    <property type="match status" value="1"/>
</dbReference>
<dbReference type="Gene3D" id="1.20.1250.20">
    <property type="entry name" value="MFS general substrate transporter like domains"/>
    <property type="match status" value="1"/>
</dbReference>
<evidence type="ECO:0000256" key="5">
    <source>
        <dbReference type="ARBA" id="ARBA00023136"/>
    </source>
</evidence>
<dbReference type="CDD" id="cd06173">
    <property type="entry name" value="MFS_MefA_like"/>
    <property type="match status" value="1"/>
</dbReference>
<dbReference type="RefSeq" id="WP_253564363.1">
    <property type="nucleotide sequence ID" value="NZ_JAMZEK010000001.1"/>
</dbReference>
<feature type="transmembrane region" description="Helical" evidence="6">
    <location>
        <begin position="76"/>
        <end position="99"/>
    </location>
</feature>